<feature type="coiled-coil region" evidence="1">
    <location>
        <begin position="33"/>
        <end position="74"/>
    </location>
</feature>
<dbReference type="Proteomes" id="UP001432027">
    <property type="component" value="Unassembled WGS sequence"/>
</dbReference>
<feature type="coiled-coil region" evidence="1">
    <location>
        <begin position="186"/>
        <end position="456"/>
    </location>
</feature>
<comment type="caution">
    <text evidence="2">The sequence shown here is derived from an EMBL/GenBank/DDBJ whole genome shotgun (WGS) entry which is preliminary data.</text>
</comment>
<dbReference type="AlphaFoldDB" id="A0AAV5SZ79"/>
<feature type="coiled-coil region" evidence="1">
    <location>
        <begin position="104"/>
        <end position="159"/>
    </location>
</feature>
<proteinExistence type="predicted"/>
<evidence type="ECO:0000313" key="3">
    <source>
        <dbReference type="Proteomes" id="UP001432027"/>
    </source>
</evidence>
<dbReference type="EMBL" id="BTSX01000002">
    <property type="protein sequence ID" value="GMS84831.1"/>
    <property type="molecule type" value="Genomic_DNA"/>
</dbReference>
<evidence type="ECO:0000256" key="1">
    <source>
        <dbReference type="SAM" id="Coils"/>
    </source>
</evidence>
<sequence>DFMDSARSSSGVDELNRILEVERQLVLRTQENYRILKERSVELNGENKELRRRVERLTNECEDLRQRRRDEEEIEQKSREVIRQFDEDFRAREERLARQEVDTVAELQRIFRKELAERDEALEKERGWREEAESQVDRMAEEMRRAREEERKRDKERRDERNKLERHIETVLREQDNSTGSGREQIKHYETLLEHHRTLILELEDKLLKITQDSSRRESEYREEIREKEHRIREEREDKVKAEAVAARISTEYSQFKEKLARKDEKIEALERKINELIVAKSALEMDILDRERKQLEDNDQQKVQFESRLASLEANFHRRNEEYNELAESLSELEDLRRSLAQSEERIVELEVEKEKREWKKREESEEIRRAKVRMESEMERARGERDAAERKCMELKKRLETDPETMEEVARLKKKVRESEAELQGTREHYRDLLKRLKTSLRNLEIRHHRAQEKLTSHILI</sequence>
<organism evidence="2 3">
    <name type="scientific">Pristionchus entomophagus</name>
    <dbReference type="NCBI Taxonomy" id="358040"/>
    <lineage>
        <taxon>Eukaryota</taxon>
        <taxon>Metazoa</taxon>
        <taxon>Ecdysozoa</taxon>
        <taxon>Nematoda</taxon>
        <taxon>Chromadorea</taxon>
        <taxon>Rhabditida</taxon>
        <taxon>Rhabditina</taxon>
        <taxon>Diplogasteromorpha</taxon>
        <taxon>Diplogasteroidea</taxon>
        <taxon>Neodiplogasteridae</taxon>
        <taxon>Pristionchus</taxon>
    </lineage>
</organism>
<protein>
    <submittedName>
        <fullName evidence="2">Uncharacterized protein</fullName>
    </submittedName>
</protein>
<gene>
    <name evidence="2" type="ORF">PENTCL1PPCAC_7006</name>
</gene>
<keyword evidence="3" id="KW-1185">Reference proteome</keyword>
<keyword evidence="1" id="KW-0175">Coiled coil</keyword>
<feature type="non-terminal residue" evidence="2">
    <location>
        <position position="1"/>
    </location>
</feature>
<name>A0AAV5SZ79_9BILA</name>
<reference evidence="2" key="1">
    <citation type="submission" date="2023-10" db="EMBL/GenBank/DDBJ databases">
        <title>Genome assembly of Pristionchus species.</title>
        <authorList>
            <person name="Yoshida K."/>
            <person name="Sommer R.J."/>
        </authorList>
    </citation>
    <scope>NUCLEOTIDE SEQUENCE</scope>
    <source>
        <strain evidence="2">RS0144</strain>
    </source>
</reference>
<accession>A0AAV5SZ79</accession>
<evidence type="ECO:0000313" key="2">
    <source>
        <dbReference type="EMBL" id="GMS84831.1"/>
    </source>
</evidence>